<dbReference type="Gene3D" id="2.60.40.10">
    <property type="entry name" value="Immunoglobulins"/>
    <property type="match status" value="1"/>
</dbReference>
<evidence type="ECO:0000256" key="7">
    <source>
        <dbReference type="SAM" id="SignalP"/>
    </source>
</evidence>
<evidence type="ECO:0000259" key="8">
    <source>
        <dbReference type="SMART" id="SM00089"/>
    </source>
</evidence>
<dbReference type="Pfam" id="PF05922">
    <property type="entry name" value="Inhibitor_I9"/>
    <property type="match status" value="1"/>
</dbReference>
<dbReference type="CDD" id="cd00146">
    <property type="entry name" value="PKD"/>
    <property type="match status" value="1"/>
</dbReference>
<dbReference type="InterPro" id="IPR022409">
    <property type="entry name" value="PKD/Chitinase_dom"/>
</dbReference>
<evidence type="ECO:0000256" key="5">
    <source>
        <dbReference type="PROSITE-ProRule" id="PRU01240"/>
    </source>
</evidence>
<dbReference type="PROSITE" id="PS51892">
    <property type="entry name" value="SUBTILASE"/>
    <property type="match status" value="1"/>
</dbReference>
<evidence type="ECO:0000256" key="6">
    <source>
        <dbReference type="RuleBase" id="RU003355"/>
    </source>
</evidence>
<dbReference type="RefSeq" id="WP_206998274.1">
    <property type="nucleotide sequence ID" value="NZ_JAEKJR010000001.1"/>
</dbReference>
<dbReference type="InterPro" id="IPR000209">
    <property type="entry name" value="Peptidase_S8/S53_dom"/>
</dbReference>
<dbReference type="InterPro" id="IPR015500">
    <property type="entry name" value="Peptidase_S8_subtilisin-rel"/>
</dbReference>
<comment type="similarity">
    <text evidence="1 5 6">Belongs to the peptidase S8 family.</text>
</comment>
<dbReference type="Pfam" id="PF22352">
    <property type="entry name" value="K319L-like_PKD"/>
    <property type="match status" value="1"/>
</dbReference>
<dbReference type="PROSITE" id="PS00136">
    <property type="entry name" value="SUBTILASE_ASP"/>
    <property type="match status" value="1"/>
</dbReference>
<reference evidence="9 10" key="1">
    <citation type="submission" date="2020-12" db="EMBL/GenBank/DDBJ databases">
        <title>Oil enriched cultivation method for isolating marine PHA-producing bacteria.</title>
        <authorList>
            <person name="Zheng W."/>
            <person name="Yu S."/>
            <person name="Huang Y."/>
        </authorList>
    </citation>
    <scope>NUCLEOTIDE SEQUENCE [LARGE SCALE GENOMIC DNA]</scope>
    <source>
        <strain evidence="9 10">SN0-2</strain>
    </source>
</reference>
<feature type="active site" description="Charge relay system" evidence="5">
    <location>
        <position position="727"/>
    </location>
</feature>
<evidence type="ECO:0000256" key="2">
    <source>
        <dbReference type="ARBA" id="ARBA00022670"/>
    </source>
</evidence>
<dbReference type="Pfam" id="PF00082">
    <property type="entry name" value="Peptidase_S8"/>
    <property type="match status" value="1"/>
</dbReference>
<dbReference type="Gene3D" id="3.50.30.30">
    <property type="match status" value="1"/>
</dbReference>
<feature type="chain" id="PRO_5045559011" evidence="7">
    <location>
        <begin position="32"/>
        <end position="1844"/>
    </location>
</feature>
<dbReference type="PRINTS" id="PR00723">
    <property type="entry name" value="SUBTILISIN"/>
</dbReference>
<dbReference type="Proteomes" id="UP000664293">
    <property type="component" value="Unassembled WGS sequence"/>
</dbReference>
<keyword evidence="4 5" id="KW-0720">Serine protease</keyword>
<comment type="caution">
    <text evidence="9">The sequence shown here is derived from an EMBL/GenBank/DDBJ whole genome shotgun (WGS) entry which is preliminary data.</text>
</comment>
<keyword evidence="7" id="KW-0732">Signal</keyword>
<evidence type="ECO:0000313" key="10">
    <source>
        <dbReference type="Proteomes" id="UP000664293"/>
    </source>
</evidence>
<dbReference type="SUPFAM" id="SSF49299">
    <property type="entry name" value="PKD domain"/>
    <property type="match status" value="1"/>
</dbReference>
<dbReference type="PANTHER" id="PTHR10795">
    <property type="entry name" value="PROPROTEIN CONVERTASE SUBTILISIN/KEXIN"/>
    <property type="match status" value="1"/>
</dbReference>
<dbReference type="EMBL" id="JAEKJR010000001">
    <property type="protein sequence ID" value="MBN8429535.1"/>
    <property type="molecule type" value="Genomic_DNA"/>
</dbReference>
<keyword evidence="10" id="KW-1185">Reference proteome</keyword>
<dbReference type="InterPro" id="IPR037045">
    <property type="entry name" value="S8pro/Inhibitor_I9_sf"/>
</dbReference>
<evidence type="ECO:0000313" key="9">
    <source>
        <dbReference type="EMBL" id="MBN8429535.1"/>
    </source>
</evidence>
<gene>
    <name evidence="9" type="ORF">JF535_01600</name>
</gene>
<dbReference type="InterPro" id="IPR010259">
    <property type="entry name" value="S8pro/Inhibitor_I9"/>
</dbReference>
<evidence type="ECO:0000256" key="1">
    <source>
        <dbReference type="ARBA" id="ARBA00011073"/>
    </source>
</evidence>
<dbReference type="InterPro" id="IPR035986">
    <property type="entry name" value="PKD_dom_sf"/>
</dbReference>
<proteinExistence type="inferred from homology"/>
<dbReference type="InterPro" id="IPR013783">
    <property type="entry name" value="Ig-like_fold"/>
</dbReference>
<name>A0ABS3E2M9_9GAMM</name>
<evidence type="ECO:0000256" key="3">
    <source>
        <dbReference type="ARBA" id="ARBA00022801"/>
    </source>
</evidence>
<dbReference type="SUPFAM" id="SSF52743">
    <property type="entry name" value="Subtilisin-like"/>
    <property type="match status" value="1"/>
</dbReference>
<feature type="signal peptide" evidence="7">
    <location>
        <begin position="1"/>
        <end position="31"/>
    </location>
</feature>
<protein>
    <submittedName>
        <fullName evidence="9">S8 family serine peptidase</fullName>
    </submittedName>
</protein>
<dbReference type="InterPro" id="IPR023827">
    <property type="entry name" value="Peptidase_S8_Asp-AS"/>
</dbReference>
<dbReference type="SMART" id="SM00089">
    <property type="entry name" value="PKD"/>
    <property type="match status" value="1"/>
</dbReference>
<evidence type="ECO:0000256" key="4">
    <source>
        <dbReference type="ARBA" id="ARBA00022825"/>
    </source>
</evidence>
<dbReference type="InterPro" id="IPR023828">
    <property type="entry name" value="Peptidase_S8_Ser-AS"/>
</dbReference>
<dbReference type="InterPro" id="IPR045051">
    <property type="entry name" value="SBT"/>
</dbReference>
<dbReference type="Gene3D" id="3.40.50.200">
    <property type="entry name" value="Peptidase S8/S53 domain"/>
    <property type="match status" value="1"/>
</dbReference>
<feature type="domain" description="PKD/Chitinase" evidence="8">
    <location>
        <begin position="1724"/>
        <end position="1806"/>
    </location>
</feature>
<feature type="active site" description="Charge relay system" evidence="5">
    <location>
        <position position="247"/>
    </location>
</feature>
<accession>A0ABS3E2M9</accession>
<dbReference type="Gene3D" id="3.30.70.80">
    <property type="entry name" value="Peptidase S8 propeptide/proteinase inhibitor I9"/>
    <property type="match status" value="1"/>
</dbReference>
<dbReference type="PROSITE" id="PS00138">
    <property type="entry name" value="SUBTILASE_SER"/>
    <property type="match status" value="1"/>
</dbReference>
<organism evidence="9 10">
    <name type="scientific">Microbulbifer salipaludis</name>
    <dbReference type="NCBI Taxonomy" id="187980"/>
    <lineage>
        <taxon>Bacteria</taxon>
        <taxon>Pseudomonadati</taxon>
        <taxon>Pseudomonadota</taxon>
        <taxon>Gammaproteobacteria</taxon>
        <taxon>Cellvibrionales</taxon>
        <taxon>Microbulbiferaceae</taxon>
        <taxon>Microbulbifer</taxon>
    </lineage>
</organism>
<feature type="active site" description="Charge relay system" evidence="5">
    <location>
        <position position="327"/>
    </location>
</feature>
<dbReference type="CDD" id="cd02120">
    <property type="entry name" value="PA_subtilisin_like"/>
    <property type="match status" value="1"/>
</dbReference>
<dbReference type="InterPro" id="IPR036852">
    <property type="entry name" value="Peptidase_S8/S53_dom_sf"/>
</dbReference>
<keyword evidence="2 5" id="KW-0645">Protease</keyword>
<keyword evidence="3 5" id="KW-0378">Hydrolase</keyword>
<sequence length="1844" mass="197845">MRIKTLASAIAAGLYATGAMHAIAQAGPAPAAPTKAIELQAMDFTPEQLDRFRKRAAAGSQQSVLQNDGLNVQVRRQTEKFIEERGITGEHVYLVRLHDEPVATYRGGKAGFAPTHATLMKQGRKTTLNKPFKAGQPQAPAVEKYRSHLLEKQAVVLNKVQQRVGSKAVRRQFTNAVNGFSMKMTQDEARRIAQMPDVAFVERSKIYELHSDEGPKLIGADQLWTGSANATAGVPHKGEGIIVGIIDTGVNTDHRSFADVADDGYDHNNPWGQGVYVGDCTVSGQESMCNDKLIGVRSYPVITDYYDLFNAELGTSIAKNGEDYDGHGSHTASTTAGNVLLNVDYVVPAASKESDGTLVAENLVPQMSGVAPRANIVSYQACFPNNDFDVGGCPGESIVASIEDAIADGVDVINFSIGGQDSFPWESAMELAFLAAREAGISVSASAGNAGQLCGEECFSAIDHASPWLLNVAASTHGRSFNVDTPISHAGAIDTGNVTKTPSWETSGLVGGSINGTEITGVVVQAKDYPNINGGYDQYCGEPYAAGTFDNYPSQQNGGAAILDSMGQRPNVIVVCARNRLDDPNGIARSVKADNVKAGGADGFVLYNASNGDPLSIASYSLPSAHITSETWWGQWPEDGLSTWLNNWGDYGHMITIGSTQVARTVNQEDADWLAPFSSRGPSWTTPESLIPMVAAPGVDIYAAYADQHPFSSQAGSGDFAAISGTSMAAPHAAGALALIREAHPDWTATEVQSALMLTAEKVVKYKRLNRENGQEAIADTYRAGAGRINVARAVQAGLVMDETAENFRLANPNNGGLVHRLNIPQLVDMSCAPNCQWMRTFKATEDGTWKVSAGDVVNWNPELLYQSEQNGVTITATPSEFSLKKGETQTVVINASIMTTSDAFGGSETELHSDLTLTPANGGPELRLPMAFKYDNRGMPETLTATAHRNDGDFQFNGINLVEAASPVGRVFAPVKAEVKQVSLPKDDETAFPWDSYRDESVAIEMRLDEATHIEWINVPANAKRVVVESHGTVDSNVPDAFDIGNAVLYLGKDYNNDGKVDPLDEILCASLHLAANNFCNVEDPEPGNYWVIIYNPPILLDNAPIHPDALETFSYSTAVITDTEASNLSVEVPASTGQEPVSVTLNWDMPDMQTGDIYYSMMDFGSSAVNPGNLGMVSLKLVRGKDDVTLEVPQDSARPGDEIPFTFSVLPNNSGRDRNFTLTAEMPEGLNFSADDIYASNSEIVSDVTVDGRTIVISGMQPDTGSVQPDYVLTSNNENAANYSQACMMPDFGQSDRSGYMDLLGEFGMTPDFGGMRPLVTDDNGYPVYDPETGYTYDGGIDFMSGVSIPVSSLFRGWRDNFHLYNNGEQMNFGKQNELSIKANGLIAIDALPVFWPFNNPLPDYSIPNEKLAPLWRGSMGFFGPQQVLSTEYNPSPWWPEENSGVTLAAAGEAGWGIIEFDNAKDYHSEQDWFTGIVNNTPLDNSFDFQVVFNTDVRHGDGEHELYFAYDNINFGSLNDHGTIGLQGYRGAMTPFGPLEGYLGESYVAKTAFDVEPTTGLRDTIHDNLLLCWDYRGPESSQFDVTVPTRVASNAAGMELVVEAVSQVDELGDKNLSHTIVVPSNLTISAIADKQVDEDGSFDITVFYADETAGRNEITISGDNVSGIADGWESGSTVTITPAADFHGETEVTVTVADLENPADAASTSFMLTVNGVNDAPMAAVAGDVTITEGESATLDASGSSDPDGDMLSFSWAGNGTIADATQATTTVSNLGAGEHVFTVIVSDGALSAEASLTVTVESAVEDEVEVTEKPKKKRGGSVYYLLGLLALAGLVRRRRFA</sequence>